<sequence length="1537" mass="166786">MELETLEIIFDANIEQIEKKMSPFLNQMQDTMDRLSSISNNGIGKIEKNLSSTAGFDKATKNFERMSAVADKHFNKTEQKAGEAGKNSAAAMTKGFSKGTAKMTQDIQTAVDKANLKMQQARAAQQKIANLTGDRNGAAISGDGKAVSKYDEKIANAQIQMNRAQSDAQAIVRKLKTEYDAIPQSIKRGETQMQQNEAQIERMRQKVKALNEQMRNQQIEKGSFGKNGWQTKGFEDTKSSAKTSSEIAKIEAKMQKLIAENDKLMQQLGTMDDRSGMLKGALAGLNTELGETGAKTAMATNGMRNLAGQSKTTQGIFSRLKGVFTSAGNSFKNGVGRMGSIFSRQSNQVSSGANRMSKSMGGFGRSMKMLWSQLFLFTFLYQGIMKLAGGLWSAMKTNEQFASSLNQIKVNLLTAFYPIYTAIMPAINTLMAGIAKLTGYLASFIATIFGTTYSAAKKGAEGLQSNIDAMKETGKSSDKAKEKVKKLQQVLMGFDEINTLKFDTDDDSDDSLDEPSTPGGLDWSGAEPETPAWLTNFANKFKEIMSKLFDPIKSAWDAQGQKVIDAWKYALGEVMGLIKAIGRSFMEVWTNGTGQRFVENLLILLADVLSIIGDIAGAFRRAWEDGGRGTALIQSIFDMFNAILVMLHEIAVAFRNAWNDDGLGQRIAAHLLEIFTNINNTIANLATRFTEAWKQGAVGESIFKTILRMIEGILGNINNITRATAEWAKTLDFTPLLQSIDKLLKAIEPLTKNIGNGLEWFYKNVLLPLASYSIQDLIPAFLNMLSGALKLINSVIEALKPTFQWLWDSFLQPIAKWTGGAIVKILEGIGKALTKLGEFIDEHQEGFANFVTLVGAFAAVIAGAKLLSGIAGFVTGIFNIISSIKSLAGLFSLVKLGLTTLVGLLGGPVTAAIAAVVAVGVLLYKNWDTMKEKAGQLADWIGEKWQAIKDFTSETWENIKNFISEKWTQMKEAVVTIASELWTGITETFSNIANSVSEKAGQAKDWVSEKWEGLKTTVSETASSIAQTTSEKFSEIASTVSEKAGNAKDWASEKFTTMKDTFVTVNKEMVKAAIEKGTEMANTVSEKAGNAKDWATSNWENLRSNTVNKFEQVRSAASSKMSSAADAVRNGANNARSRAVEAFTSLKDGVSNRLQSVRNTASDVFGKIGSWAAELPGKIANGLSNGINAIGNTIRNIANTIAQPIARAVNNVIGGINRVLGAVNAGWSINRWEVPYYAQGTSYHPGGPALVNDGPGSRWQEMFRLPTGELGMFPRKKNMLVDLPRGTQVLPGDMVPSYAGGIFSTFKKFFSGGFDSDELGGIWGIISNPSNLVNEAISKFADLSGMSDPMFSIAKGFVKTAKDAVVSMVVDMINRFTGFENGGMITQHGFFEGAEGNKAEMILPLTKPARALELMNDAFDFMSMDGVPELTMPEVFRSTQPSSMSATGGSGRRGSLESFKGADLSDLGNQMASSIGNKVTEAVMQLVSVLGVTNSSGNNEDTTLEVVLQVDSTRLGEVAVKGINRYHKKTGRIELIY</sequence>
<evidence type="ECO:0000313" key="4">
    <source>
        <dbReference type="EMBL" id="MBO1306548.1"/>
    </source>
</evidence>
<keyword evidence="3" id="KW-0812">Transmembrane</keyword>
<keyword evidence="5" id="KW-1185">Reference proteome</keyword>
<keyword evidence="3" id="KW-1133">Transmembrane helix</keyword>
<feature type="region of interest" description="Disordered" evidence="2">
    <location>
        <begin position="502"/>
        <end position="528"/>
    </location>
</feature>
<reference evidence="4 5" key="1">
    <citation type="submission" date="2021-03" db="EMBL/GenBank/DDBJ databases">
        <title>Enterococcal diversity collection.</title>
        <authorList>
            <person name="Gilmore M.S."/>
            <person name="Schwartzman J."/>
            <person name="Van Tyne D."/>
            <person name="Martin M."/>
            <person name="Earl A.M."/>
            <person name="Manson A.L."/>
            <person name="Straub T."/>
            <person name="Salamzade R."/>
            <person name="Saavedra J."/>
            <person name="Lebreton F."/>
            <person name="Prichula J."/>
            <person name="Schaufler K."/>
            <person name="Gaca A."/>
            <person name="Sgardioli B."/>
            <person name="Wagenaar J."/>
            <person name="Strong T."/>
        </authorList>
    </citation>
    <scope>NUCLEOTIDE SEQUENCE [LARGE SCALE GENOMIC DNA]</scope>
    <source>
        <strain evidence="4 5">669A</strain>
    </source>
</reference>
<accession>A0ABS3LA86</accession>
<evidence type="ECO:0000256" key="1">
    <source>
        <dbReference type="SAM" id="Coils"/>
    </source>
</evidence>
<proteinExistence type="predicted"/>
<keyword evidence="3" id="KW-0472">Membrane</keyword>
<evidence type="ECO:0000256" key="3">
    <source>
        <dbReference type="SAM" id="Phobius"/>
    </source>
</evidence>
<evidence type="ECO:0000313" key="5">
    <source>
        <dbReference type="Proteomes" id="UP000664601"/>
    </source>
</evidence>
<evidence type="ECO:0008006" key="6">
    <source>
        <dbReference type="Google" id="ProtNLM"/>
    </source>
</evidence>
<dbReference type="Gene3D" id="6.10.140.1430">
    <property type="match status" value="3"/>
</dbReference>
<feature type="transmembrane region" description="Helical" evidence="3">
    <location>
        <begin position="901"/>
        <end position="924"/>
    </location>
</feature>
<dbReference type="SUPFAM" id="SSF58113">
    <property type="entry name" value="Apolipoprotein A-I"/>
    <property type="match status" value="1"/>
</dbReference>
<keyword evidence="1" id="KW-0175">Coiled coil</keyword>
<dbReference type="PANTHER" id="PTHR47372">
    <property type="entry name" value="DAUER UP-REGULATED-RELATED"/>
    <property type="match status" value="1"/>
</dbReference>
<dbReference type="PANTHER" id="PTHR47372:SF11">
    <property type="entry name" value="RE19971P"/>
    <property type="match status" value="1"/>
</dbReference>
<evidence type="ECO:0000256" key="2">
    <source>
        <dbReference type="SAM" id="MobiDB-lite"/>
    </source>
</evidence>
<dbReference type="EMBL" id="JAFREM010000016">
    <property type="protein sequence ID" value="MBO1306548.1"/>
    <property type="molecule type" value="Genomic_DNA"/>
</dbReference>
<dbReference type="Proteomes" id="UP000664601">
    <property type="component" value="Unassembled WGS sequence"/>
</dbReference>
<feature type="coiled-coil region" evidence="1">
    <location>
        <begin position="147"/>
        <end position="274"/>
    </location>
</feature>
<dbReference type="RefSeq" id="WP_207673475.1">
    <property type="nucleotide sequence ID" value="NZ_JAFREM010000016.1"/>
</dbReference>
<comment type="caution">
    <text evidence="4">The sequence shown here is derived from an EMBL/GenBank/DDBJ whole genome shotgun (WGS) entry which is preliminary data.</text>
</comment>
<feature type="transmembrane region" description="Helical" evidence="3">
    <location>
        <begin position="415"/>
        <end position="435"/>
    </location>
</feature>
<organism evidence="4 5">
    <name type="scientific">Candidatus Enterococcus moelleringii</name>
    <dbReference type="NCBI Taxonomy" id="2815325"/>
    <lineage>
        <taxon>Bacteria</taxon>
        <taxon>Bacillati</taxon>
        <taxon>Bacillota</taxon>
        <taxon>Bacilli</taxon>
        <taxon>Lactobacillales</taxon>
        <taxon>Enterococcaceae</taxon>
        <taxon>Enterococcus</taxon>
    </lineage>
</organism>
<feature type="compositionally biased region" description="Acidic residues" evidence="2">
    <location>
        <begin position="504"/>
        <end position="513"/>
    </location>
</feature>
<gene>
    <name evidence="4" type="ORF">JZO70_10265</name>
</gene>
<protein>
    <recommendedName>
        <fullName evidence="6">Phage tail protein</fullName>
    </recommendedName>
</protein>
<name>A0ABS3LA86_9ENTE</name>
<feature type="transmembrane region" description="Helical" evidence="3">
    <location>
        <begin position="870"/>
        <end position="894"/>
    </location>
</feature>
<feature type="transmembrane region" description="Helical" evidence="3">
    <location>
        <begin position="374"/>
        <end position="395"/>
    </location>
</feature>